<comment type="caution">
    <text evidence="1">The sequence shown here is derived from an EMBL/GenBank/DDBJ whole genome shotgun (WGS) entry which is preliminary data.</text>
</comment>
<proteinExistence type="predicted"/>
<reference evidence="1" key="1">
    <citation type="journal article" date="2014" name="Front. Microbiol.">
        <title>High frequency of phylogenetically diverse reductive dehalogenase-homologous genes in deep subseafloor sedimentary metagenomes.</title>
        <authorList>
            <person name="Kawai M."/>
            <person name="Futagami T."/>
            <person name="Toyoda A."/>
            <person name="Takaki Y."/>
            <person name="Nishi S."/>
            <person name="Hori S."/>
            <person name="Arai W."/>
            <person name="Tsubouchi T."/>
            <person name="Morono Y."/>
            <person name="Uchiyama I."/>
            <person name="Ito T."/>
            <person name="Fujiyama A."/>
            <person name="Inagaki F."/>
            <person name="Takami H."/>
        </authorList>
    </citation>
    <scope>NUCLEOTIDE SEQUENCE</scope>
    <source>
        <strain evidence="1">Expedition CK06-06</strain>
    </source>
</reference>
<feature type="non-terminal residue" evidence="1">
    <location>
        <position position="239"/>
    </location>
</feature>
<feature type="non-terminal residue" evidence="1">
    <location>
        <position position="1"/>
    </location>
</feature>
<accession>X1TDH7</accession>
<gene>
    <name evidence="1" type="ORF">S12H4_51795</name>
</gene>
<dbReference type="AlphaFoldDB" id="X1TDH7"/>
<protein>
    <submittedName>
        <fullName evidence="1">Uncharacterized protein</fullName>
    </submittedName>
</protein>
<name>X1TDH7_9ZZZZ</name>
<dbReference type="EMBL" id="BARW01032779">
    <property type="protein sequence ID" value="GAJ03373.1"/>
    <property type="molecule type" value="Genomic_DNA"/>
</dbReference>
<organism evidence="1">
    <name type="scientific">marine sediment metagenome</name>
    <dbReference type="NCBI Taxonomy" id="412755"/>
    <lineage>
        <taxon>unclassified sequences</taxon>
        <taxon>metagenomes</taxon>
        <taxon>ecological metagenomes</taxon>
    </lineage>
</organism>
<evidence type="ECO:0000313" key="1">
    <source>
        <dbReference type="EMBL" id="GAJ03373.1"/>
    </source>
</evidence>
<sequence length="239" mass="26792">HVVGNTTLTVVTLSGLSWTALAAAKTDEKSGIQRQALVVKPILVYSTPTRRDQGSWRSWGGIQTEQDAGQEITRIRGELKGLRTQAEFPVEFLPIARVREPQDLNGIQDMVSADVFLVYAAGGWMNTFDALQKMGKDMIFFCRHKSGPVYLWYEIISPRFLRQHTDKLAVTGVDDEDVVIDSQDELLWRLRALCGLKNTLNTRIIAIGGPNAWAQPKGVVPELVEDKFKFNIISVSYEE</sequence>